<proteinExistence type="predicted"/>
<name>A0AAD9F5V8_DISEL</name>
<protein>
    <submittedName>
        <fullName evidence="1">Septum site-determining protein MinD</fullName>
    </submittedName>
</protein>
<dbReference type="AlphaFoldDB" id="A0AAD9F5V8"/>
<keyword evidence="2" id="KW-1185">Reference proteome</keyword>
<gene>
    <name evidence="1" type="ORF">KUDE01_014018</name>
</gene>
<dbReference type="EMBL" id="JASDAP010000017">
    <property type="protein sequence ID" value="KAK1889341.1"/>
    <property type="molecule type" value="Genomic_DNA"/>
</dbReference>
<feature type="non-terminal residue" evidence="1">
    <location>
        <position position="1"/>
    </location>
</feature>
<accession>A0AAD9F5V8</accession>
<sequence length="64" mass="7117">MLGAVTRDRLARDRTQPSIVLARQAKINSGSEESIQCACQRTVKLPSMMDSLDVHSLFAARLWS</sequence>
<dbReference type="Proteomes" id="UP001228049">
    <property type="component" value="Unassembled WGS sequence"/>
</dbReference>
<comment type="caution">
    <text evidence="1">The sequence shown here is derived from an EMBL/GenBank/DDBJ whole genome shotgun (WGS) entry which is preliminary data.</text>
</comment>
<evidence type="ECO:0000313" key="2">
    <source>
        <dbReference type="Proteomes" id="UP001228049"/>
    </source>
</evidence>
<evidence type="ECO:0000313" key="1">
    <source>
        <dbReference type="EMBL" id="KAK1889341.1"/>
    </source>
</evidence>
<organism evidence="1 2">
    <name type="scientific">Dissostichus eleginoides</name>
    <name type="common">Patagonian toothfish</name>
    <name type="synonym">Dissostichus amissus</name>
    <dbReference type="NCBI Taxonomy" id="100907"/>
    <lineage>
        <taxon>Eukaryota</taxon>
        <taxon>Metazoa</taxon>
        <taxon>Chordata</taxon>
        <taxon>Craniata</taxon>
        <taxon>Vertebrata</taxon>
        <taxon>Euteleostomi</taxon>
        <taxon>Actinopterygii</taxon>
        <taxon>Neopterygii</taxon>
        <taxon>Teleostei</taxon>
        <taxon>Neoteleostei</taxon>
        <taxon>Acanthomorphata</taxon>
        <taxon>Eupercaria</taxon>
        <taxon>Perciformes</taxon>
        <taxon>Notothenioidei</taxon>
        <taxon>Nototheniidae</taxon>
        <taxon>Dissostichus</taxon>
    </lineage>
</organism>
<reference evidence="1" key="1">
    <citation type="submission" date="2023-04" db="EMBL/GenBank/DDBJ databases">
        <title>Chromosome-level genome of Chaenocephalus aceratus.</title>
        <authorList>
            <person name="Park H."/>
        </authorList>
    </citation>
    <scope>NUCLEOTIDE SEQUENCE</scope>
    <source>
        <strain evidence="1">DE</strain>
        <tissue evidence="1">Muscle</tissue>
    </source>
</reference>